<name>A0A1I7XIK8_HETBA</name>
<dbReference type="WBParaSite" id="Hba_17584">
    <property type="protein sequence ID" value="Hba_17584"/>
    <property type="gene ID" value="Hba_17584"/>
</dbReference>
<evidence type="ECO:0000313" key="3">
    <source>
        <dbReference type="Proteomes" id="UP000095283"/>
    </source>
</evidence>
<feature type="transmembrane region" description="Helical" evidence="2">
    <location>
        <begin position="54"/>
        <end position="77"/>
    </location>
</feature>
<keyword evidence="2" id="KW-0472">Membrane</keyword>
<keyword evidence="3" id="KW-1185">Reference proteome</keyword>
<proteinExistence type="predicted"/>
<keyword evidence="2" id="KW-1133">Transmembrane helix</keyword>
<feature type="compositionally biased region" description="Polar residues" evidence="1">
    <location>
        <begin position="159"/>
        <end position="169"/>
    </location>
</feature>
<feature type="region of interest" description="Disordered" evidence="1">
    <location>
        <begin position="148"/>
        <end position="179"/>
    </location>
</feature>
<accession>A0A1I7XIK8</accession>
<dbReference type="AlphaFoldDB" id="A0A1I7XIK8"/>
<keyword evidence="2" id="KW-0812">Transmembrane</keyword>
<dbReference type="Proteomes" id="UP000095283">
    <property type="component" value="Unplaced"/>
</dbReference>
<evidence type="ECO:0000256" key="2">
    <source>
        <dbReference type="SAM" id="Phobius"/>
    </source>
</evidence>
<feature type="region of interest" description="Disordered" evidence="1">
    <location>
        <begin position="329"/>
        <end position="349"/>
    </location>
</feature>
<reference evidence="4" key="1">
    <citation type="submission" date="2016-11" db="UniProtKB">
        <authorList>
            <consortium name="WormBaseParasite"/>
        </authorList>
    </citation>
    <scope>IDENTIFICATION</scope>
</reference>
<evidence type="ECO:0000256" key="1">
    <source>
        <dbReference type="SAM" id="MobiDB-lite"/>
    </source>
</evidence>
<protein>
    <submittedName>
        <fullName evidence="4">Mucin-5AC-like</fullName>
    </submittedName>
</protein>
<evidence type="ECO:0000313" key="4">
    <source>
        <dbReference type="WBParaSite" id="Hba_17584"/>
    </source>
</evidence>
<sequence length="575" mass="64783">MLSMEKTASQQEFLDIITFPYDDETKRHLISFYKYKETLLDPDLIHEHLVNQPVLGVALLFLSFVGSSIFLFSVVFISCRALGKCGAKRYQVEKRAAFKQQSVFDLFDDIDYDGDFEQLPIKSTTTSPPFVTAATTKKLEDMIPVPIGLSGGSKRNTHSDVNNKSSDSAPNPPVITLPIRPIPKDNRVIRPLTTVSVFMETPDAQRNNVEFDEQTLLKTLASDNIENTKNIIVLKEDQNLTVHNNSISDEELEESAELRNSTTIATSEERKDQMMDTRVTKPLIRFPTRTSTETTTTLNLQTTIKLITIDRTKVRTTKSTTVLINDVTPTPTTTEATPSKTVIDTTTPNPITTSTTSTILPKFIMDKALLSKSIEDEAKLDVNFMDEDEKTTVKPPLQRTKSWTTFRTQPLPVDSDKHDDDEGEKDFSKNIVDDTAFMAIASDPSQSSSKENHVKEIKDDGWTLQESTIYPLISRGLWIACLLFSLSSVPIVFSLFKLSKYYLRMKTEYYWTLAENYGTLRPKRVNSEGIYGNIYGSLRIKRSTSRPPQSQPIYAESPIYSDGPIYGAYGAYGRI</sequence>
<organism evidence="3 4">
    <name type="scientific">Heterorhabditis bacteriophora</name>
    <name type="common">Entomopathogenic nematode worm</name>
    <dbReference type="NCBI Taxonomy" id="37862"/>
    <lineage>
        <taxon>Eukaryota</taxon>
        <taxon>Metazoa</taxon>
        <taxon>Ecdysozoa</taxon>
        <taxon>Nematoda</taxon>
        <taxon>Chromadorea</taxon>
        <taxon>Rhabditida</taxon>
        <taxon>Rhabditina</taxon>
        <taxon>Rhabditomorpha</taxon>
        <taxon>Strongyloidea</taxon>
        <taxon>Heterorhabditidae</taxon>
        <taxon>Heterorhabditis</taxon>
    </lineage>
</organism>
<feature type="transmembrane region" description="Helical" evidence="2">
    <location>
        <begin position="477"/>
        <end position="496"/>
    </location>
</feature>